<evidence type="ECO:0000313" key="3">
    <source>
        <dbReference type="Proteomes" id="UP000002209"/>
    </source>
</evidence>
<accession>C1AAF2</accession>
<reference evidence="3" key="1">
    <citation type="submission" date="2006-03" db="EMBL/GenBank/DDBJ databases">
        <title>Complete genome sequence of Gemmatimonas aurantiaca T-27 that represents a novel phylum Gemmatimonadetes.</title>
        <authorList>
            <person name="Takasaki K."/>
            <person name="Ichikawa N."/>
            <person name="Miura H."/>
            <person name="Matsushita S."/>
            <person name="Watanabe Y."/>
            <person name="Oguchi A."/>
            <person name="Ankai A."/>
            <person name="Yashiro I."/>
            <person name="Takahashi M."/>
            <person name="Terui Y."/>
            <person name="Fukui S."/>
            <person name="Yokoyama H."/>
            <person name="Tanikawa S."/>
            <person name="Hanada S."/>
            <person name="Kamagata Y."/>
            <person name="Fujita N."/>
        </authorList>
    </citation>
    <scope>NUCLEOTIDE SEQUENCE [LARGE SCALE GENOMIC DNA]</scope>
    <source>
        <strain evidence="3">T-27 / DSM 14586 / JCM 11422 / NBRC 100505</strain>
    </source>
</reference>
<keyword evidence="1" id="KW-0732">Signal</keyword>
<evidence type="ECO:0000256" key="1">
    <source>
        <dbReference type="SAM" id="SignalP"/>
    </source>
</evidence>
<dbReference type="AlphaFoldDB" id="C1AAF2"/>
<dbReference type="HOGENOM" id="CLU_1584109_0_0_0"/>
<dbReference type="Proteomes" id="UP000002209">
    <property type="component" value="Chromosome"/>
</dbReference>
<dbReference type="KEGG" id="gau:GAU_2708"/>
<dbReference type="EMBL" id="AP009153">
    <property type="protein sequence ID" value="BAH39750.1"/>
    <property type="molecule type" value="Genomic_DNA"/>
</dbReference>
<gene>
    <name evidence="2" type="ordered locus">GAU_2708</name>
</gene>
<feature type="chain" id="PRO_5002906668" evidence="1">
    <location>
        <begin position="28"/>
        <end position="168"/>
    </location>
</feature>
<sequence>MSYLSSLARHLVLGAVLCLALPVGLRAQDSTVATAAPDGRASVPSWSKRAVTPSFSVAPRGMLMRRGPRGMRMNTNSSMLWLSANVHDLLPDRVAPAWPAAVRLSVGRREFASSNAAEYVLGLDVDASRLPGNHPAWVRTKALLHAVRLPGPALVVGPYGTRRFGLYW</sequence>
<evidence type="ECO:0000313" key="2">
    <source>
        <dbReference type="EMBL" id="BAH39750.1"/>
    </source>
</evidence>
<keyword evidence="3" id="KW-1185">Reference proteome</keyword>
<dbReference type="eggNOG" id="ENOG5032N7B">
    <property type="taxonomic scope" value="Bacteria"/>
</dbReference>
<protein>
    <submittedName>
        <fullName evidence="2">Uncharacterized protein</fullName>
    </submittedName>
</protein>
<proteinExistence type="predicted"/>
<name>C1AAF2_GEMAT</name>
<dbReference type="STRING" id="379066.GAU_2708"/>
<feature type="signal peptide" evidence="1">
    <location>
        <begin position="1"/>
        <end position="27"/>
    </location>
</feature>
<organism evidence="2 3">
    <name type="scientific">Gemmatimonas aurantiaca (strain DSM 14586 / JCM 11422 / NBRC 100505 / T-27)</name>
    <dbReference type="NCBI Taxonomy" id="379066"/>
    <lineage>
        <taxon>Bacteria</taxon>
        <taxon>Pseudomonadati</taxon>
        <taxon>Gemmatimonadota</taxon>
        <taxon>Gemmatimonadia</taxon>
        <taxon>Gemmatimonadales</taxon>
        <taxon>Gemmatimonadaceae</taxon>
        <taxon>Gemmatimonas</taxon>
    </lineage>
</organism>